<dbReference type="Proteomes" id="UP000618795">
    <property type="component" value="Unassembled WGS sequence"/>
</dbReference>
<accession>A0A918I8L7</accession>
<proteinExistence type="predicted"/>
<organism evidence="1 2">
    <name type="scientific">Streptomyces filipinensis</name>
    <dbReference type="NCBI Taxonomy" id="66887"/>
    <lineage>
        <taxon>Bacteria</taxon>
        <taxon>Bacillati</taxon>
        <taxon>Actinomycetota</taxon>
        <taxon>Actinomycetes</taxon>
        <taxon>Kitasatosporales</taxon>
        <taxon>Streptomycetaceae</taxon>
        <taxon>Streptomyces</taxon>
    </lineage>
</organism>
<dbReference type="EMBL" id="BMTD01000002">
    <property type="protein sequence ID" value="GGU81843.1"/>
    <property type="molecule type" value="Genomic_DNA"/>
</dbReference>
<protein>
    <submittedName>
        <fullName evidence="1">Uncharacterized protein</fullName>
    </submittedName>
</protein>
<dbReference type="AlphaFoldDB" id="A0A918I8L7"/>
<keyword evidence="2" id="KW-1185">Reference proteome</keyword>
<dbReference type="RefSeq" id="WP_229853979.1">
    <property type="nucleotide sequence ID" value="NZ_BMTD01000002.1"/>
</dbReference>
<comment type="caution">
    <text evidence="1">The sequence shown here is derived from an EMBL/GenBank/DDBJ whole genome shotgun (WGS) entry which is preliminary data.</text>
</comment>
<reference evidence="1" key="1">
    <citation type="journal article" date="2014" name="Int. J. Syst. Evol. Microbiol.">
        <title>Complete genome sequence of Corynebacterium casei LMG S-19264T (=DSM 44701T), isolated from a smear-ripened cheese.</title>
        <authorList>
            <consortium name="US DOE Joint Genome Institute (JGI-PGF)"/>
            <person name="Walter F."/>
            <person name="Albersmeier A."/>
            <person name="Kalinowski J."/>
            <person name="Ruckert C."/>
        </authorList>
    </citation>
    <scope>NUCLEOTIDE SEQUENCE</scope>
    <source>
        <strain evidence="1">JCM 4369</strain>
    </source>
</reference>
<evidence type="ECO:0000313" key="2">
    <source>
        <dbReference type="Proteomes" id="UP000618795"/>
    </source>
</evidence>
<reference evidence="1" key="2">
    <citation type="submission" date="2020-09" db="EMBL/GenBank/DDBJ databases">
        <authorList>
            <person name="Sun Q."/>
            <person name="Ohkuma M."/>
        </authorList>
    </citation>
    <scope>NUCLEOTIDE SEQUENCE</scope>
    <source>
        <strain evidence="1">JCM 4369</strain>
    </source>
</reference>
<evidence type="ECO:0000313" key="1">
    <source>
        <dbReference type="EMBL" id="GGU81843.1"/>
    </source>
</evidence>
<sequence length="52" mass="5364">MDQGAGGQRRSFRVSDAAKVRLTIESAYAASTRKQAALAEIGFFGPSSASSG</sequence>
<name>A0A918I8L7_9ACTN</name>
<gene>
    <name evidence="1" type="ORF">GCM10010260_12950</name>
</gene>